<accession>A0A218YUU0</accession>
<gene>
    <name evidence="1" type="ORF">B2J93_9080</name>
</gene>
<dbReference type="InParanoid" id="A0A218YUU0"/>
<name>A0A218YUU0_9HELO</name>
<evidence type="ECO:0000313" key="1">
    <source>
        <dbReference type="EMBL" id="OWO98276.1"/>
    </source>
</evidence>
<keyword evidence="2" id="KW-1185">Reference proteome</keyword>
<sequence>MAAQANRFMGSGLLQMTADSYRMLLEIVGVEVRLGAPHHTGLAVMWSVIELKTFIVGGNAPALEPCSVSVSPVDRHLSKAPGPTP</sequence>
<dbReference type="AlphaFoldDB" id="A0A218YUU0"/>
<proteinExistence type="predicted"/>
<comment type="caution">
    <text evidence="1">The sequence shown here is derived from an EMBL/GenBank/DDBJ whole genome shotgun (WGS) entry which is preliminary data.</text>
</comment>
<reference evidence="1 2" key="1">
    <citation type="submission" date="2017-04" db="EMBL/GenBank/DDBJ databases">
        <title>Draft genome sequence of Marssonina coronaria NL1: causal agent of apple blotch.</title>
        <authorList>
            <person name="Cheng Q."/>
        </authorList>
    </citation>
    <scope>NUCLEOTIDE SEQUENCE [LARGE SCALE GENOMIC DNA]</scope>
    <source>
        <strain evidence="1 2">NL1</strain>
    </source>
</reference>
<evidence type="ECO:0000313" key="2">
    <source>
        <dbReference type="Proteomes" id="UP000242519"/>
    </source>
</evidence>
<organism evidence="1 2">
    <name type="scientific">Diplocarpon coronariae</name>
    <dbReference type="NCBI Taxonomy" id="2795749"/>
    <lineage>
        <taxon>Eukaryota</taxon>
        <taxon>Fungi</taxon>
        <taxon>Dikarya</taxon>
        <taxon>Ascomycota</taxon>
        <taxon>Pezizomycotina</taxon>
        <taxon>Leotiomycetes</taxon>
        <taxon>Helotiales</taxon>
        <taxon>Drepanopezizaceae</taxon>
        <taxon>Diplocarpon</taxon>
    </lineage>
</organism>
<dbReference type="EMBL" id="MZNU01000403">
    <property type="protein sequence ID" value="OWO98276.1"/>
    <property type="molecule type" value="Genomic_DNA"/>
</dbReference>
<dbReference type="Proteomes" id="UP000242519">
    <property type="component" value="Unassembled WGS sequence"/>
</dbReference>
<protein>
    <submittedName>
        <fullName evidence="1">Nitrate/nitrite two-component sensor NARX</fullName>
    </submittedName>
</protein>